<dbReference type="GeneID" id="34560674"/>
<dbReference type="RefSeq" id="XP_022474243.1">
    <property type="nucleotide sequence ID" value="XM_022619164.1"/>
</dbReference>
<accession>A0A1G4B6R1</accession>
<gene>
    <name evidence="1" type="ORF">CORC01_07528</name>
</gene>
<organism evidence="1 2">
    <name type="scientific">Colletotrichum orchidophilum</name>
    <dbReference type="NCBI Taxonomy" id="1209926"/>
    <lineage>
        <taxon>Eukaryota</taxon>
        <taxon>Fungi</taxon>
        <taxon>Dikarya</taxon>
        <taxon>Ascomycota</taxon>
        <taxon>Pezizomycotina</taxon>
        <taxon>Sordariomycetes</taxon>
        <taxon>Hypocreomycetidae</taxon>
        <taxon>Glomerellales</taxon>
        <taxon>Glomerellaceae</taxon>
        <taxon>Colletotrichum</taxon>
    </lineage>
</organism>
<evidence type="ECO:0000313" key="1">
    <source>
        <dbReference type="EMBL" id="OHE97087.1"/>
    </source>
</evidence>
<dbReference type="AlphaFoldDB" id="A0A1G4B6R1"/>
<dbReference type="EMBL" id="MJBS01000061">
    <property type="protein sequence ID" value="OHE97087.1"/>
    <property type="molecule type" value="Genomic_DNA"/>
</dbReference>
<reference evidence="1 2" key="1">
    <citation type="submission" date="2016-09" db="EMBL/GenBank/DDBJ databases">
        <authorList>
            <person name="Capua I."/>
            <person name="De Benedictis P."/>
            <person name="Joannis T."/>
            <person name="Lombin L.H."/>
            <person name="Cattoli G."/>
        </authorList>
    </citation>
    <scope>NUCLEOTIDE SEQUENCE [LARGE SCALE GENOMIC DNA]</scope>
    <source>
        <strain evidence="1 2">IMI 309357</strain>
    </source>
</reference>
<name>A0A1G4B6R1_9PEZI</name>
<evidence type="ECO:0000313" key="2">
    <source>
        <dbReference type="Proteomes" id="UP000176998"/>
    </source>
</evidence>
<proteinExistence type="predicted"/>
<keyword evidence="2" id="KW-1185">Reference proteome</keyword>
<protein>
    <submittedName>
        <fullName evidence="1">Uncharacterized protein</fullName>
    </submittedName>
</protein>
<sequence length="201" mass="23713">MALLATAFINAQVNQNLDDVYDIVLNVLNIHHVLRLSIRHLLRLVFFNIIDDDLPIHHTDPLPSHTVAAGRDRPYKLFLFILKFFFDSVLYFNDVCFDVEFGYAYIWKIISVRFQNTTTLCNNFKPPCDFGVFRFDYTSYERRQQRILFDSTSLLDVFNSPRFALIYLPTIHSSNIFYNLDSKRHSSLLHITCLHMKHCNQ</sequence>
<comment type="caution">
    <text evidence="1">The sequence shown here is derived from an EMBL/GenBank/DDBJ whole genome shotgun (WGS) entry which is preliminary data.</text>
</comment>
<dbReference type="Proteomes" id="UP000176998">
    <property type="component" value="Unassembled WGS sequence"/>
</dbReference>